<keyword evidence="3" id="KW-0732">Signal</keyword>
<keyword evidence="2" id="KW-0472">Membrane</keyword>
<evidence type="ECO:0000256" key="1">
    <source>
        <dbReference type="SAM" id="MobiDB-lite"/>
    </source>
</evidence>
<dbReference type="PROSITE" id="PS50835">
    <property type="entry name" value="IG_LIKE"/>
    <property type="match status" value="1"/>
</dbReference>
<dbReference type="AlphaFoldDB" id="A0A8W8MG11"/>
<keyword evidence="2" id="KW-0812">Transmembrane</keyword>
<evidence type="ECO:0000313" key="6">
    <source>
        <dbReference type="Proteomes" id="UP000005408"/>
    </source>
</evidence>
<evidence type="ECO:0000256" key="2">
    <source>
        <dbReference type="SAM" id="Phobius"/>
    </source>
</evidence>
<dbReference type="Proteomes" id="UP000005408">
    <property type="component" value="Unassembled WGS sequence"/>
</dbReference>
<feature type="signal peptide" evidence="3">
    <location>
        <begin position="1"/>
        <end position="24"/>
    </location>
</feature>
<organism evidence="5 6">
    <name type="scientific">Magallana gigas</name>
    <name type="common">Pacific oyster</name>
    <name type="synonym">Crassostrea gigas</name>
    <dbReference type="NCBI Taxonomy" id="29159"/>
    <lineage>
        <taxon>Eukaryota</taxon>
        <taxon>Metazoa</taxon>
        <taxon>Spiralia</taxon>
        <taxon>Lophotrochozoa</taxon>
        <taxon>Mollusca</taxon>
        <taxon>Bivalvia</taxon>
        <taxon>Autobranchia</taxon>
        <taxon>Pteriomorphia</taxon>
        <taxon>Ostreida</taxon>
        <taxon>Ostreoidea</taxon>
        <taxon>Ostreidae</taxon>
        <taxon>Magallana</taxon>
    </lineage>
</organism>
<name>A0A8W8MG11_MAGGI</name>
<feature type="region of interest" description="Disordered" evidence="1">
    <location>
        <begin position="538"/>
        <end position="558"/>
    </location>
</feature>
<feature type="domain" description="Ig-like" evidence="4">
    <location>
        <begin position="171"/>
        <end position="277"/>
    </location>
</feature>
<reference evidence="5" key="1">
    <citation type="submission" date="2022-08" db="UniProtKB">
        <authorList>
            <consortium name="EnsemblMetazoa"/>
        </authorList>
    </citation>
    <scope>IDENTIFICATION</scope>
    <source>
        <strain evidence="5">05x7-T-G4-1.051#20</strain>
    </source>
</reference>
<keyword evidence="6" id="KW-1185">Reference proteome</keyword>
<evidence type="ECO:0000256" key="3">
    <source>
        <dbReference type="SAM" id="SignalP"/>
    </source>
</evidence>
<dbReference type="InterPro" id="IPR007110">
    <property type="entry name" value="Ig-like_dom"/>
</dbReference>
<protein>
    <recommendedName>
        <fullName evidence="4">Ig-like domain-containing protein</fullName>
    </recommendedName>
</protein>
<feature type="compositionally biased region" description="Polar residues" evidence="1">
    <location>
        <begin position="548"/>
        <end position="558"/>
    </location>
</feature>
<evidence type="ECO:0000259" key="4">
    <source>
        <dbReference type="PROSITE" id="PS50835"/>
    </source>
</evidence>
<proteinExistence type="predicted"/>
<feature type="transmembrane region" description="Helical" evidence="2">
    <location>
        <begin position="431"/>
        <end position="457"/>
    </location>
</feature>
<feature type="chain" id="PRO_5036463882" description="Ig-like domain-containing protein" evidence="3">
    <location>
        <begin position="25"/>
        <end position="558"/>
    </location>
</feature>
<accession>A0A8W8MG11</accession>
<evidence type="ECO:0000313" key="5">
    <source>
        <dbReference type="EnsemblMetazoa" id="G32852.2:cds"/>
    </source>
</evidence>
<dbReference type="EnsemblMetazoa" id="G32852.2">
    <property type="protein sequence ID" value="G32852.2:cds"/>
    <property type="gene ID" value="G32852"/>
</dbReference>
<keyword evidence="2" id="KW-1133">Transmembrane helix</keyword>
<sequence length="558" mass="63304">KKMTALSCVWSVLFCLFLFHHSKEQYVGIDVTNTQISVGTSYISVNCGLNGKSIFKDGYSKIELHLQCRQNKTNDWQTIVLLNDSGSFITNISKDIETNLEKNGTCDYDYNRYCKGFRIYAKISIHLESCKGYLDPSFRCQLFGIYGRFKGDRSKEVQLEISSKPSYTDSPTIIYPLTSKAVKLGEVLQMQCTGVEDVNIQTNTDIRWCKNVLGQYEVISLQETSQTQIVSQSKDGCTSVQISEIFYHITDEDNELEIMCELGYNENSKTCDKGRFNSTLRIATELNDDEWALSPVIVYSDDSMLNPQNITIEGIGRTVQLLCVGSKSSQIELMKEEIMWCVRNKNNTEWTPIVLQENKLETMINSSRKITIYSKVTYHLIGLDKSIDIMCQISSSPKCGSGVISSNVSLQLNPSESEDQYYLKQRERREAWLAVTLIISGTLLIVILVLVTILLILAHRKGGLSLFGILIQIERNKRVVNIQGESRLDTDVDRHVLVDRTAGLIYNNQQISSNVTNRPSYQTTAITQINSEQPAYEEINSRNRSTQEYEALSHSTKY</sequence>